<keyword evidence="5" id="KW-1185">Reference proteome</keyword>
<dbReference type="GO" id="GO:0005975">
    <property type="term" value="P:carbohydrate metabolic process"/>
    <property type="evidence" value="ECO:0007669"/>
    <property type="project" value="InterPro"/>
</dbReference>
<evidence type="ECO:0000256" key="1">
    <source>
        <dbReference type="RuleBase" id="RU003690"/>
    </source>
</evidence>
<proteinExistence type="inferred from homology"/>
<comment type="similarity">
    <text evidence="1">Belongs to the glycosyl hydrolase 1 family.</text>
</comment>
<feature type="chain" id="PRO_5041981102" description="Beta-glucosidase" evidence="3">
    <location>
        <begin position="23"/>
        <end position="364"/>
    </location>
</feature>
<evidence type="ECO:0008006" key="6">
    <source>
        <dbReference type="Google" id="ProtNLM"/>
    </source>
</evidence>
<keyword evidence="3" id="KW-0732">Signal</keyword>
<dbReference type="Pfam" id="PF00232">
    <property type="entry name" value="Glyco_hydro_1"/>
    <property type="match status" value="2"/>
</dbReference>
<evidence type="ECO:0000313" key="4">
    <source>
        <dbReference type="EMBL" id="KAJ8417610.1"/>
    </source>
</evidence>
<evidence type="ECO:0000313" key="5">
    <source>
        <dbReference type="Proteomes" id="UP001221898"/>
    </source>
</evidence>
<evidence type="ECO:0000256" key="2">
    <source>
        <dbReference type="SAM" id="MobiDB-lite"/>
    </source>
</evidence>
<feature type="compositionally biased region" description="Polar residues" evidence="2">
    <location>
        <begin position="331"/>
        <end position="344"/>
    </location>
</feature>
<dbReference type="PANTHER" id="PTHR10353">
    <property type="entry name" value="GLYCOSYL HYDROLASE"/>
    <property type="match status" value="1"/>
</dbReference>
<dbReference type="InterPro" id="IPR017853">
    <property type="entry name" value="GH"/>
</dbReference>
<dbReference type="InterPro" id="IPR001360">
    <property type="entry name" value="Glyco_hydro_1"/>
</dbReference>
<dbReference type="PRINTS" id="PR00131">
    <property type="entry name" value="GLHYDRLASE1"/>
</dbReference>
<comment type="caution">
    <text evidence="4">The sequence shown here is derived from an EMBL/GenBank/DDBJ whole genome shotgun (WGS) entry which is preliminary data.</text>
</comment>
<dbReference type="SUPFAM" id="SSF51445">
    <property type="entry name" value="(Trans)glycosidases"/>
    <property type="match status" value="1"/>
</dbReference>
<sequence>MLLGCALSSSHVLMLVLCLSAAEDLDWTKNDRRPFHYGTFPTGFSWGARSSAYQTKGAWDADGKGVSIWDIFSHKKGKIFRSDTGDSSFEGHYKPKEDVSLLRELNLSHCRFSLSWPQIIPTGRTWRKSAQQGLTSSWLLAISSQEKSYITCDCLCVGQFTTCYMTEKSFPLELVDPRQPNPSSKWLYSVPWGFRCLLNYVNIQYGIPVLYVTENGMLERTTCTELCNDWSMQYFQDYINEMLKAVQDRVNVRGCTAWSLLDKFEWNETFSERFRLYYIDFKARNKPCYPKASSQYYNNIVSANRFPQSEARVDSWKWKVRELLLHQSASSCSQKRVQGEQRTGGNPKESTLADARQSVDPPRD</sequence>
<evidence type="ECO:0000256" key="3">
    <source>
        <dbReference type="SAM" id="SignalP"/>
    </source>
</evidence>
<dbReference type="AlphaFoldDB" id="A0AAD7TB01"/>
<dbReference type="PANTHER" id="PTHR10353:SF336">
    <property type="entry name" value="LACTASE-LIKE PROTEIN"/>
    <property type="match status" value="1"/>
</dbReference>
<accession>A0AAD7TB01</accession>
<name>A0AAD7TB01_9TELE</name>
<dbReference type="Gene3D" id="3.20.20.80">
    <property type="entry name" value="Glycosidases"/>
    <property type="match status" value="2"/>
</dbReference>
<reference evidence="4" key="1">
    <citation type="journal article" date="2023" name="Science">
        <title>Genome structures resolve the early diversification of teleost fishes.</title>
        <authorList>
            <person name="Parey E."/>
            <person name="Louis A."/>
            <person name="Montfort J."/>
            <person name="Bouchez O."/>
            <person name="Roques C."/>
            <person name="Iampietro C."/>
            <person name="Lluch J."/>
            <person name="Castinel A."/>
            <person name="Donnadieu C."/>
            <person name="Desvignes T."/>
            <person name="Floi Bucao C."/>
            <person name="Jouanno E."/>
            <person name="Wen M."/>
            <person name="Mejri S."/>
            <person name="Dirks R."/>
            <person name="Jansen H."/>
            <person name="Henkel C."/>
            <person name="Chen W.J."/>
            <person name="Zahm M."/>
            <person name="Cabau C."/>
            <person name="Klopp C."/>
            <person name="Thompson A.W."/>
            <person name="Robinson-Rechavi M."/>
            <person name="Braasch I."/>
            <person name="Lecointre G."/>
            <person name="Bobe J."/>
            <person name="Postlethwait J.H."/>
            <person name="Berthelot C."/>
            <person name="Roest Crollius H."/>
            <person name="Guiguen Y."/>
        </authorList>
    </citation>
    <scope>NUCLEOTIDE SEQUENCE</scope>
    <source>
        <strain evidence="4">NC1722</strain>
    </source>
</reference>
<dbReference type="Proteomes" id="UP001221898">
    <property type="component" value="Unassembled WGS sequence"/>
</dbReference>
<organism evidence="4 5">
    <name type="scientific">Aldrovandia affinis</name>
    <dbReference type="NCBI Taxonomy" id="143900"/>
    <lineage>
        <taxon>Eukaryota</taxon>
        <taxon>Metazoa</taxon>
        <taxon>Chordata</taxon>
        <taxon>Craniata</taxon>
        <taxon>Vertebrata</taxon>
        <taxon>Euteleostomi</taxon>
        <taxon>Actinopterygii</taxon>
        <taxon>Neopterygii</taxon>
        <taxon>Teleostei</taxon>
        <taxon>Notacanthiformes</taxon>
        <taxon>Halosauridae</taxon>
        <taxon>Aldrovandia</taxon>
    </lineage>
</organism>
<feature type="region of interest" description="Disordered" evidence="2">
    <location>
        <begin position="331"/>
        <end position="364"/>
    </location>
</feature>
<dbReference type="GO" id="GO:0004553">
    <property type="term" value="F:hydrolase activity, hydrolyzing O-glycosyl compounds"/>
    <property type="evidence" value="ECO:0007669"/>
    <property type="project" value="InterPro"/>
</dbReference>
<protein>
    <recommendedName>
        <fullName evidence="6">Beta-glucosidase</fullName>
    </recommendedName>
</protein>
<gene>
    <name evidence="4" type="ORF">AAFF_G00224530</name>
</gene>
<feature type="signal peptide" evidence="3">
    <location>
        <begin position="1"/>
        <end position="22"/>
    </location>
</feature>
<dbReference type="EMBL" id="JAINUG010000003">
    <property type="protein sequence ID" value="KAJ8417610.1"/>
    <property type="molecule type" value="Genomic_DNA"/>
</dbReference>